<feature type="signal peptide" evidence="1">
    <location>
        <begin position="1"/>
        <end position="27"/>
    </location>
</feature>
<dbReference type="PANTHER" id="PTHR46018:SF2">
    <property type="entry name" value="ZINC PHOSPHODIESTERASE ELAC PROTEIN 1"/>
    <property type="match status" value="1"/>
</dbReference>
<organism evidence="4 5">
    <name type="scientific">Sulfurirhabdus autotrophica</name>
    <dbReference type="NCBI Taxonomy" id="1706046"/>
    <lineage>
        <taxon>Bacteria</taxon>
        <taxon>Pseudomonadati</taxon>
        <taxon>Pseudomonadota</taxon>
        <taxon>Betaproteobacteria</taxon>
        <taxon>Nitrosomonadales</taxon>
        <taxon>Sulfuricellaceae</taxon>
        <taxon>Sulfurirhabdus</taxon>
    </lineage>
</organism>
<keyword evidence="5" id="KW-1185">Reference proteome</keyword>
<dbReference type="Pfam" id="PF12706">
    <property type="entry name" value="Lactamase_B_2"/>
    <property type="match status" value="1"/>
</dbReference>
<reference evidence="4 5" key="1">
    <citation type="submission" date="2019-03" db="EMBL/GenBank/DDBJ databases">
        <title>Genomic Encyclopedia of Type Strains, Phase IV (KMG-IV): sequencing the most valuable type-strain genomes for metagenomic binning, comparative biology and taxonomic classification.</title>
        <authorList>
            <person name="Goeker M."/>
        </authorList>
    </citation>
    <scope>NUCLEOTIDE SEQUENCE [LARGE SCALE GENOMIC DNA]</scope>
    <source>
        <strain evidence="4 5">DSM 100309</strain>
    </source>
</reference>
<evidence type="ECO:0000259" key="2">
    <source>
        <dbReference type="Pfam" id="PF00753"/>
    </source>
</evidence>
<feature type="chain" id="PRO_5020260706" evidence="1">
    <location>
        <begin position="28"/>
        <end position="360"/>
    </location>
</feature>
<accession>A0A4R3YDU3</accession>
<dbReference type="EMBL" id="SMCO01000001">
    <property type="protein sequence ID" value="TCV90307.1"/>
    <property type="molecule type" value="Genomic_DNA"/>
</dbReference>
<dbReference type="SUPFAM" id="SSF56281">
    <property type="entry name" value="Metallo-hydrolase/oxidoreductase"/>
    <property type="match status" value="1"/>
</dbReference>
<feature type="domain" description="Metallo-beta-lactamase" evidence="3">
    <location>
        <begin position="226"/>
        <end position="318"/>
    </location>
</feature>
<dbReference type="InterPro" id="IPR036866">
    <property type="entry name" value="RibonucZ/Hydroxyglut_hydro"/>
</dbReference>
<comment type="caution">
    <text evidence="4">The sequence shown here is derived from an EMBL/GenBank/DDBJ whole genome shotgun (WGS) entry which is preliminary data.</text>
</comment>
<sequence>MKASHFVRTLSTVALCTAVLSAPLAYADQNGQEKPQKLAVDEVSGDLSVMVLGSGGPMATASGRASAGYLIFLDGKPRILMDIGGGAYQRLAASGANIKDLDIVLLSHLHIDHTGDLSAAVKTIYFHNKSAGTYRTAPIRIFGPGANGVTFPNTQITQYPGSSEYVHNHYDMPAGVERYLNAFAPAISGGDFKYTATDVSPAIASAGLPPPVQEIVNENGLVIKAIGVFHGPVPALGFRIDYKGKSIAYSGDTNSKTNNMITLSEGANMLIYDTAITDTMPDISVNPKDALFYQLHTTPSRMGVVARQAHAQTLVLSHLTPITEPRLDEVKTLIRAQGYTGKIKTAKDLKVYNLPDSSDM</sequence>
<evidence type="ECO:0000259" key="3">
    <source>
        <dbReference type="Pfam" id="PF12706"/>
    </source>
</evidence>
<dbReference type="Proteomes" id="UP000295367">
    <property type="component" value="Unassembled WGS sequence"/>
</dbReference>
<keyword evidence="1" id="KW-0732">Signal</keyword>
<dbReference type="OrthoDB" id="9803916at2"/>
<dbReference type="RefSeq" id="WP_124947737.1">
    <property type="nucleotide sequence ID" value="NZ_BHVT01000073.1"/>
</dbReference>
<dbReference type="Gene3D" id="3.60.15.10">
    <property type="entry name" value="Ribonuclease Z/Hydroxyacylglutathione hydrolase-like"/>
    <property type="match status" value="1"/>
</dbReference>
<dbReference type="Pfam" id="PF00753">
    <property type="entry name" value="Lactamase_B"/>
    <property type="match status" value="1"/>
</dbReference>
<proteinExistence type="predicted"/>
<gene>
    <name evidence="4" type="ORF">EDC63_101277</name>
</gene>
<dbReference type="GO" id="GO:0042781">
    <property type="term" value="F:3'-tRNA processing endoribonuclease activity"/>
    <property type="evidence" value="ECO:0007669"/>
    <property type="project" value="TreeGrafter"/>
</dbReference>
<dbReference type="AlphaFoldDB" id="A0A4R3YDU3"/>
<dbReference type="InterPro" id="IPR001279">
    <property type="entry name" value="Metallo-B-lactamas"/>
</dbReference>
<dbReference type="PANTHER" id="PTHR46018">
    <property type="entry name" value="ZINC PHOSPHODIESTERASE ELAC PROTEIN 1"/>
    <property type="match status" value="1"/>
</dbReference>
<name>A0A4R3YDU3_9PROT</name>
<protein>
    <submittedName>
        <fullName evidence="4">Ribonuclease BN (tRNA processing enzyme)</fullName>
    </submittedName>
</protein>
<evidence type="ECO:0000256" key="1">
    <source>
        <dbReference type="SAM" id="SignalP"/>
    </source>
</evidence>
<feature type="domain" description="Metallo-beta-lactamase" evidence="2">
    <location>
        <begin position="69"/>
        <end position="122"/>
    </location>
</feature>
<evidence type="ECO:0000313" key="5">
    <source>
        <dbReference type="Proteomes" id="UP000295367"/>
    </source>
</evidence>
<evidence type="ECO:0000313" key="4">
    <source>
        <dbReference type="EMBL" id="TCV90307.1"/>
    </source>
</evidence>